<protein>
    <submittedName>
        <fullName evidence="2">Uncharacterized protein</fullName>
    </submittedName>
</protein>
<dbReference type="EMBL" id="FNZH01000030">
    <property type="protein sequence ID" value="SEJ83517.1"/>
    <property type="molecule type" value="Genomic_DNA"/>
</dbReference>
<organism evidence="2 3">
    <name type="scientific">Cyclobacterium xiamenense</name>
    <dbReference type="NCBI Taxonomy" id="1297121"/>
    <lineage>
        <taxon>Bacteria</taxon>
        <taxon>Pseudomonadati</taxon>
        <taxon>Bacteroidota</taxon>
        <taxon>Cytophagia</taxon>
        <taxon>Cytophagales</taxon>
        <taxon>Cyclobacteriaceae</taxon>
        <taxon>Cyclobacterium</taxon>
    </lineage>
</organism>
<feature type="non-terminal residue" evidence="2">
    <location>
        <position position="389"/>
    </location>
</feature>
<feature type="non-terminal residue" evidence="2">
    <location>
        <position position="1"/>
    </location>
</feature>
<gene>
    <name evidence="2" type="ORF">SAMN05192553_1301</name>
</gene>
<evidence type="ECO:0000313" key="2">
    <source>
        <dbReference type="EMBL" id="SEJ83517.1"/>
    </source>
</evidence>
<keyword evidence="3" id="KW-1185">Reference proteome</keyword>
<sequence length="389" mass="42756">GGVLVNDTGAVDADTWGGVDFTTTEPDTYPPGIDELEKWMGAVGKQAFAPWADRDHPEAESEKDARWKWGLEANYADGPTVDAWIERDPRLDGRAFIQRESDPYAFVDGDDVRDPDTGEVHPAFRALLEHLGVTYADVSTSGGGIHATYIGDLPRDLPEAKWQIDTEPWGGNDDPPKIEIYANTHLAITHGDHIAGTPLEVNEWNDDALRAILDANGKLPDPSPSTVRDDYDLDDYEPTATTADETTDDIRDIFRAIDRLDPKRVGERTIVREWTRDRRSFLPVWGSSDDSGTANYIDDRIWHDTGHDGGYGGPVVMAAIDAGLINHTGADPSDIRGETFFEAVDHLRELGFSIPQLVDPTADADAEPVAPIALEKLDVLDGHARRRAA</sequence>
<proteinExistence type="predicted"/>
<evidence type="ECO:0000313" key="3">
    <source>
        <dbReference type="Proteomes" id="UP000199403"/>
    </source>
</evidence>
<dbReference type="Proteomes" id="UP000199403">
    <property type="component" value="Unassembled WGS sequence"/>
</dbReference>
<feature type="region of interest" description="Disordered" evidence="1">
    <location>
        <begin position="215"/>
        <end position="241"/>
    </location>
</feature>
<reference evidence="3" key="1">
    <citation type="submission" date="2016-10" db="EMBL/GenBank/DDBJ databases">
        <authorList>
            <person name="Varghese N."/>
            <person name="Submissions S."/>
        </authorList>
    </citation>
    <scope>NUCLEOTIDE SEQUENCE [LARGE SCALE GENOMIC DNA]</scope>
    <source>
        <strain evidence="3">IBRC-M 10761</strain>
    </source>
</reference>
<dbReference type="AlphaFoldDB" id="A0A1H7C4K6"/>
<evidence type="ECO:0000256" key="1">
    <source>
        <dbReference type="SAM" id="MobiDB-lite"/>
    </source>
</evidence>
<accession>A0A1H7C4K6</accession>
<name>A0A1H7C4K6_9BACT</name>